<accession>A0A3Q7HJT2</accession>
<keyword evidence="1 2" id="KW-0175">Coiled coil</keyword>
<feature type="coiled-coil region" evidence="2">
    <location>
        <begin position="341"/>
        <end position="417"/>
    </location>
</feature>
<feature type="coiled-coil region" evidence="2">
    <location>
        <begin position="236"/>
        <end position="270"/>
    </location>
</feature>
<dbReference type="GO" id="GO:0010581">
    <property type="term" value="P:regulation of starch biosynthetic process"/>
    <property type="evidence" value="ECO:0007669"/>
    <property type="project" value="EnsemblPlants"/>
</dbReference>
<evidence type="ECO:0000313" key="3">
    <source>
        <dbReference type="EnsemblPlants" id="Solyc08g022030.3.1"/>
    </source>
</evidence>
<protein>
    <submittedName>
        <fullName evidence="3">Uncharacterized protein</fullName>
    </submittedName>
</protein>
<dbReference type="AlphaFoldDB" id="A0A3Q7HJT2"/>
<dbReference type="RefSeq" id="XP_010324782.1">
    <property type="nucleotide sequence ID" value="XM_010326480.4"/>
</dbReference>
<evidence type="ECO:0000313" key="4">
    <source>
        <dbReference type="Proteomes" id="UP000004994"/>
    </source>
</evidence>
<dbReference type="FunCoup" id="A0A3Q7HJT2">
    <property type="interactions" value="479"/>
</dbReference>
<feature type="coiled-coil region" evidence="2">
    <location>
        <begin position="103"/>
        <end position="179"/>
    </location>
</feature>
<sequence>MALRALPRATLSFSFLWQPKECCFMRLEWKKRLMLMTAYHGRGPSSRIVRSVLDNRKSNITGEEETEPARVLLERLFAQTQKLEQQIGRNIYFPQVAELGLNLGKLESDLLDALAALKKKEDDIQDTERKVLMEYNELNRAKIELEQRVEEMEAANSRQEKLENELRQANLVLVSQAAEIEDLKFRFNEIDQEISAAQIALVSKEDEINKMMIELKNKCDEAAKTESQLRTKGELLDTANEVVQRQEVELQNLRREIQEKEKELQVFLTMQKTEDEKLKVSKSNLEKQAMDWLIAKQEMKKLEEETSKYGGGANRSLEDFRRVKKLLADVRSELVSSQRALTSSRKKMEEQENLLENRLEELEEQRKSVMSYMTSLKEAQNEVENEKMQLTVAEARNKELERDLSMEKELVEELQTENNIKKSSLYVAINEKSALQEELDRKSAEFGETQNLLQVTESELVDARLEIQHLKSQCASLQLMLEEKNKELLDSRKTLDELNQEIAELRVLMNSQEQQLIQATSMLKEKEEFMQIMQLELNDTKKKYLEAETVVEQMVDLTNKLVISVKDDVLSSLSHTDEMWSSQLMEKPTDTFRWHKNHLENELELTRESLRSREMDSLAAQRALKLKEQELKIVRQKLNDREEEINKMKEMTQDADGVRQLYALAQERTGEKSTGYLAVEKLQFERAQLEVEAATSALRKLAEFSRGLLNRASLTIEADYDSSLWLVDIPETAANVSSSFECLAEVYTEMTQLSALSEKLVKEAGILCPQ</sequence>
<dbReference type="PaxDb" id="4081-Solyc08g022030.2.1"/>
<dbReference type="GO" id="GO:0007131">
    <property type="term" value="P:reciprocal meiotic recombination"/>
    <property type="evidence" value="ECO:0000318"/>
    <property type="project" value="GO_Central"/>
</dbReference>
<keyword evidence="4" id="KW-1185">Reference proteome</keyword>
<gene>
    <name evidence="3" type="primary">LOC101265150</name>
</gene>
<reference evidence="3" key="1">
    <citation type="journal article" date="2012" name="Nature">
        <title>The tomato genome sequence provides insights into fleshy fruit evolution.</title>
        <authorList>
            <consortium name="Tomato Genome Consortium"/>
        </authorList>
    </citation>
    <scope>NUCLEOTIDE SEQUENCE [LARGE SCALE GENOMIC DNA]</scope>
    <source>
        <strain evidence="3">cv. Heinz 1706</strain>
    </source>
</reference>
<reference evidence="3" key="2">
    <citation type="submission" date="2019-01" db="UniProtKB">
        <authorList>
            <consortium name="EnsemblPlants"/>
        </authorList>
    </citation>
    <scope>IDENTIFICATION</scope>
    <source>
        <strain evidence="3">cv. Heinz 1706</strain>
    </source>
</reference>
<proteinExistence type="predicted"/>
<dbReference type="PANTHER" id="PTHR23160">
    <property type="entry name" value="SYNAPTONEMAL COMPLEX PROTEIN-RELATED"/>
    <property type="match status" value="1"/>
</dbReference>
<feature type="coiled-coil region" evidence="2">
    <location>
        <begin position="453"/>
        <end position="543"/>
    </location>
</feature>
<dbReference type="EnsemblPlants" id="Solyc08g022030.3.1">
    <property type="protein sequence ID" value="Solyc08g022030.3.1"/>
    <property type="gene ID" value="Solyc08g022030.3"/>
</dbReference>
<dbReference type="InParanoid" id="A0A3Q7HJT2"/>
<dbReference type="GO" id="GO:0019252">
    <property type="term" value="P:starch biosynthetic process"/>
    <property type="evidence" value="ECO:0007669"/>
    <property type="project" value="EnsemblPlants"/>
</dbReference>
<dbReference type="SMR" id="A0A3Q7HJT2"/>
<dbReference type="OMA" id="TEEWLIA"/>
<feature type="coiled-coil region" evidence="2">
    <location>
        <begin position="624"/>
        <end position="654"/>
    </location>
</feature>
<dbReference type="PANTHER" id="PTHR23160:SF19">
    <property type="entry name" value="MYOSIN HEAVY CHAIN-RELATED PROTEIN"/>
    <property type="match status" value="1"/>
</dbReference>
<organism evidence="3">
    <name type="scientific">Solanum lycopersicum</name>
    <name type="common">Tomato</name>
    <name type="synonym">Lycopersicon esculentum</name>
    <dbReference type="NCBI Taxonomy" id="4081"/>
    <lineage>
        <taxon>Eukaryota</taxon>
        <taxon>Viridiplantae</taxon>
        <taxon>Streptophyta</taxon>
        <taxon>Embryophyta</taxon>
        <taxon>Tracheophyta</taxon>
        <taxon>Spermatophyta</taxon>
        <taxon>Magnoliopsida</taxon>
        <taxon>eudicotyledons</taxon>
        <taxon>Gunneridae</taxon>
        <taxon>Pentapetalae</taxon>
        <taxon>asterids</taxon>
        <taxon>lamiids</taxon>
        <taxon>Solanales</taxon>
        <taxon>Solanaceae</taxon>
        <taxon>Solanoideae</taxon>
        <taxon>Solaneae</taxon>
        <taxon>Solanum</taxon>
        <taxon>Solanum subgen. Lycopersicon</taxon>
    </lineage>
</organism>
<dbReference type="GO" id="GO:0009507">
    <property type="term" value="C:chloroplast"/>
    <property type="evidence" value="ECO:0007669"/>
    <property type="project" value="EnsemblPlants"/>
</dbReference>
<dbReference type="OrthoDB" id="2019763at2759"/>
<name>A0A3Q7HJT2_SOLLC</name>
<dbReference type="KEGG" id="sly:101265150"/>
<evidence type="ECO:0000256" key="2">
    <source>
        <dbReference type="SAM" id="Coils"/>
    </source>
</evidence>
<evidence type="ECO:0000256" key="1">
    <source>
        <dbReference type="ARBA" id="ARBA00023054"/>
    </source>
</evidence>
<dbReference type="GeneID" id="101265150"/>
<dbReference type="STRING" id="4081.A0A3Q7HJT2"/>
<dbReference type="Proteomes" id="UP000004994">
    <property type="component" value="Chromosome 8"/>
</dbReference>
<dbReference type="RefSeq" id="XP_004244854.1">
    <property type="nucleotide sequence ID" value="XM_004244806.5"/>
</dbReference>
<dbReference type="Gramene" id="Solyc08g022030.3.1">
    <property type="protein sequence ID" value="Solyc08g022030.3.1"/>
    <property type="gene ID" value="Solyc08g022030.3"/>
</dbReference>